<dbReference type="InterPro" id="IPR000182">
    <property type="entry name" value="GNAT_dom"/>
</dbReference>
<dbReference type="InterPro" id="IPR016181">
    <property type="entry name" value="Acyl_CoA_acyltransferase"/>
</dbReference>
<name>A0A022KV61_9MICO</name>
<dbReference type="CDD" id="cd04301">
    <property type="entry name" value="NAT_SF"/>
    <property type="match status" value="1"/>
</dbReference>
<keyword evidence="5" id="KW-1185">Reference proteome</keyword>
<dbReference type="SUPFAM" id="SSF55729">
    <property type="entry name" value="Acyl-CoA N-acyltransferases (Nat)"/>
    <property type="match status" value="1"/>
</dbReference>
<keyword evidence="1 4" id="KW-0808">Transferase</keyword>
<dbReference type="RefSeq" id="WP_042343454.1">
    <property type="nucleotide sequence ID" value="NZ_AORC01000023.1"/>
</dbReference>
<dbReference type="Gene3D" id="3.40.630.30">
    <property type="match status" value="1"/>
</dbReference>
<evidence type="ECO:0000313" key="4">
    <source>
        <dbReference type="EMBL" id="EYT47793.1"/>
    </source>
</evidence>
<dbReference type="AlphaFoldDB" id="A0A022KV61"/>
<feature type="domain" description="N-acetyltransferase" evidence="3">
    <location>
        <begin position="5"/>
        <end position="166"/>
    </location>
</feature>
<reference evidence="4 5" key="1">
    <citation type="journal article" date="2013" name="Genome Announc.">
        <title>Draft genome sequence of an Actinobacterium, Brachybacterium muris strain UCD-AY4.</title>
        <authorList>
            <person name="Lo J.R."/>
            <person name="Lang J.M."/>
            <person name="Darling A.E."/>
            <person name="Eisen J.A."/>
            <person name="Coil D.A."/>
        </authorList>
    </citation>
    <scope>NUCLEOTIDE SEQUENCE [LARGE SCALE GENOMIC DNA]</scope>
    <source>
        <strain evidence="4 5">UCD-AY4</strain>
    </source>
</reference>
<keyword evidence="2" id="KW-0012">Acyltransferase</keyword>
<sequence>MDLGARVEQGLTTDVPEAQKLIAEARRWLAERSIDQWQDPIPDRVLEEDVRRGHLFVVRADDGLAGMLAVARSDEDTWGPSSARALYVHRLAVAQRYRGAQLGPKLLRWAQAHAAEQGLDWLRLDCAASNPGLRRFYERDGFTYVRDTAVGSPDGRRTFSVSLYQRPCYVAGHR</sequence>
<evidence type="ECO:0000259" key="3">
    <source>
        <dbReference type="PROSITE" id="PS51186"/>
    </source>
</evidence>
<dbReference type="InterPro" id="IPR050832">
    <property type="entry name" value="Bact_Acetyltransf"/>
</dbReference>
<evidence type="ECO:0000256" key="1">
    <source>
        <dbReference type="ARBA" id="ARBA00022679"/>
    </source>
</evidence>
<dbReference type="GO" id="GO:0016747">
    <property type="term" value="F:acyltransferase activity, transferring groups other than amino-acyl groups"/>
    <property type="evidence" value="ECO:0007669"/>
    <property type="project" value="InterPro"/>
</dbReference>
<evidence type="ECO:0000313" key="5">
    <source>
        <dbReference type="Proteomes" id="UP000019754"/>
    </source>
</evidence>
<dbReference type="Pfam" id="PF00583">
    <property type="entry name" value="Acetyltransf_1"/>
    <property type="match status" value="1"/>
</dbReference>
<evidence type="ECO:0000256" key="2">
    <source>
        <dbReference type="ARBA" id="ARBA00023315"/>
    </source>
</evidence>
<gene>
    <name evidence="4" type="ORF">D641_0114350</name>
</gene>
<comment type="caution">
    <text evidence="4">The sequence shown here is derived from an EMBL/GenBank/DDBJ whole genome shotgun (WGS) entry which is preliminary data.</text>
</comment>
<dbReference type="PANTHER" id="PTHR43877:SF2">
    <property type="entry name" value="AMINOALKYLPHOSPHONATE N-ACETYLTRANSFERASE-RELATED"/>
    <property type="match status" value="1"/>
</dbReference>
<dbReference type="PANTHER" id="PTHR43877">
    <property type="entry name" value="AMINOALKYLPHOSPHONATE N-ACETYLTRANSFERASE-RELATED-RELATED"/>
    <property type="match status" value="1"/>
</dbReference>
<dbReference type="Proteomes" id="UP000019754">
    <property type="component" value="Unassembled WGS sequence"/>
</dbReference>
<organism evidence="4 5">
    <name type="scientific">Brachybacterium muris UCD-AY4</name>
    <dbReference type="NCBI Taxonomy" id="1249481"/>
    <lineage>
        <taxon>Bacteria</taxon>
        <taxon>Bacillati</taxon>
        <taxon>Actinomycetota</taxon>
        <taxon>Actinomycetes</taxon>
        <taxon>Micrococcales</taxon>
        <taxon>Dermabacteraceae</taxon>
        <taxon>Brachybacterium</taxon>
    </lineage>
</organism>
<dbReference type="EMBL" id="AORC01000023">
    <property type="protein sequence ID" value="EYT47793.1"/>
    <property type="molecule type" value="Genomic_DNA"/>
</dbReference>
<protein>
    <submittedName>
        <fullName evidence="4">GCN5 family acetyltransferase</fullName>
    </submittedName>
</protein>
<dbReference type="HOGENOM" id="CLU_013985_13_3_11"/>
<proteinExistence type="predicted"/>
<dbReference type="OrthoDB" id="1188001at2"/>
<accession>A0A022KV61</accession>
<dbReference type="PROSITE" id="PS51186">
    <property type="entry name" value="GNAT"/>
    <property type="match status" value="1"/>
</dbReference>